<dbReference type="GO" id="GO:0030313">
    <property type="term" value="C:cell envelope"/>
    <property type="evidence" value="ECO:0007669"/>
    <property type="project" value="UniProtKB-SubCell"/>
</dbReference>
<proteinExistence type="inferred from homology"/>
<dbReference type="PROSITE" id="PS51257">
    <property type="entry name" value="PROKAR_LIPOPROTEIN"/>
    <property type="match status" value="1"/>
</dbReference>
<comment type="similarity">
    <text evidence="2 4">Belongs to the bacterial solute-binding protein 3 family.</text>
</comment>
<dbReference type="EMBL" id="WIRE01000001">
    <property type="protein sequence ID" value="MQX52326.1"/>
    <property type="molecule type" value="Genomic_DNA"/>
</dbReference>
<reference evidence="6 7" key="1">
    <citation type="submission" date="2019-10" db="EMBL/GenBank/DDBJ databases">
        <title>Alcanivorax sp.PA15-N-34 draft genome sequence.</title>
        <authorList>
            <person name="Liao X."/>
            <person name="Shao Z."/>
        </authorList>
    </citation>
    <scope>NUCLEOTIDE SEQUENCE [LARGE SCALE GENOMIC DNA]</scope>
    <source>
        <strain evidence="6 7">PA15-N-34</strain>
    </source>
</reference>
<dbReference type="PANTHER" id="PTHR35936">
    <property type="entry name" value="MEMBRANE-BOUND LYTIC MUREIN TRANSGLYCOSYLASE F"/>
    <property type="match status" value="1"/>
</dbReference>
<sequence length="260" mass="28331">MRILSMVLLALGIVLSGCTGLERLQGGSKGEELRVGIMADYPPIIFRDDSGELAGLEVDFANQLGAALARPVSFREYSLAGLFAALEEGEIDIIMSGISITPQRQQQYLFSLPYTTIGQMAVVRLSDAAKMSAPGVLLRSDFRVGFKKGTTGEALVQSKTNNGVGFDSNALAMDALVGGQVDAFVHDAPTVWNLANNPQYRSDLLGLYKPLTSEQLAWVMAPENRRLKQEVDAVLKQWMSSGELMRLKHKWIPVKILSGE</sequence>
<dbReference type="Gene3D" id="3.40.190.10">
    <property type="entry name" value="Periplasmic binding protein-like II"/>
    <property type="match status" value="2"/>
</dbReference>
<accession>A0A6N7LSN8</accession>
<dbReference type="InterPro" id="IPR001638">
    <property type="entry name" value="Solute-binding_3/MltF_N"/>
</dbReference>
<evidence type="ECO:0000256" key="2">
    <source>
        <dbReference type="ARBA" id="ARBA00010333"/>
    </source>
</evidence>
<evidence type="ECO:0000313" key="6">
    <source>
        <dbReference type="EMBL" id="MQX52326.1"/>
    </source>
</evidence>
<keyword evidence="7" id="KW-1185">Reference proteome</keyword>
<organism evidence="6 7">
    <name type="scientific">Alcanivorax sediminis</name>
    <dbReference type="NCBI Taxonomy" id="2663008"/>
    <lineage>
        <taxon>Bacteria</taxon>
        <taxon>Pseudomonadati</taxon>
        <taxon>Pseudomonadota</taxon>
        <taxon>Gammaproteobacteria</taxon>
        <taxon>Oceanospirillales</taxon>
        <taxon>Alcanivoracaceae</taxon>
        <taxon>Alcanivorax</taxon>
    </lineage>
</organism>
<feature type="domain" description="Solute-binding protein family 3/N-terminal" evidence="5">
    <location>
        <begin position="32"/>
        <end position="255"/>
    </location>
</feature>
<evidence type="ECO:0000313" key="7">
    <source>
        <dbReference type="Proteomes" id="UP000469421"/>
    </source>
</evidence>
<protein>
    <submittedName>
        <fullName evidence="6">Transporter substrate-binding domain-containing protein</fullName>
    </submittedName>
</protein>
<dbReference type="AlphaFoldDB" id="A0A6N7LSN8"/>
<dbReference type="SUPFAM" id="SSF53850">
    <property type="entry name" value="Periplasmic binding protein-like II"/>
    <property type="match status" value="1"/>
</dbReference>
<keyword evidence="3" id="KW-0732">Signal</keyword>
<dbReference type="Pfam" id="PF00497">
    <property type="entry name" value="SBP_bac_3"/>
    <property type="match status" value="1"/>
</dbReference>
<gene>
    <name evidence="6" type="ORF">GFN93_03635</name>
</gene>
<dbReference type="Proteomes" id="UP000469421">
    <property type="component" value="Unassembled WGS sequence"/>
</dbReference>
<dbReference type="RefSeq" id="WP_153499045.1">
    <property type="nucleotide sequence ID" value="NZ_WIRE01000001.1"/>
</dbReference>
<dbReference type="PANTHER" id="PTHR35936:SF17">
    <property type="entry name" value="ARGININE-BINDING EXTRACELLULAR PROTEIN ARTP"/>
    <property type="match status" value="1"/>
</dbReference>
<evidence type="ECO:0000256" key="3">
    <source>
        <dbReference type="ARBA" id="ARBA00022729"/>
    </source>
</evidence>
<dbReference type="SMART" id="SM00062">
    <property type="entry name" value="PBPb"/>
    <property type="match status" value="1"/>
</dbReference>
<comment type="subcellular location">
    <subcellularLocation>
        <location evidence="1">Cell envelope</location>
    </subcellularLocation>
</comment>
<evidence type="ECO:0000259" key="5">
    <source>
        <dbReference type="SMART" id="SM00062"/>
    </source>
</evidence>
<dbReference type="CDD" id="cd13530">
    <property type="entry name" value="PBP2_peptides_like"/>
    <property type="match status" value="1"/>
</dbReference>
<comment type="caution">
    <text evidence="6">The sequence shown here is derived from an EMBL/GenBank/DDBJ whole genome shotgun (WGS) entry which is preliminary data.</text>
</comment>
<evidence type="ECO:0000256" key="4">
    <source>
        <dbReference type="RuleBase" id="RU003744"/>
    </source>
</evidence>
<evidence type="ECO:0000256" key="1">
    <source>
        <dbReference type="ARBA" id="ARBA00004196"/>
    </source>
</evidence>
<dbReference type="InterPro" id="IPR018313">
    <property type="entry name" value="SBP_3_CS"/>
</dbReference>
<name>A0A6N7LSN8_9GAMM</name>
<dbReference type="PROSITE" id="PS01039">
    <property type="entry name" value="SBP_BACTERIAL_3"/>
    <property type="match status" value="1"/>
</dbReference>